<name>A0A4Y5W668_9PSED</name>
<dbReference type="RefSeq" id="WP_140217778.1">
    <property type="nucleotide sequence ID" value="NZ_CP021645.1"/>
</dbReference>
<dbReference type="InterPro" id="IPR005829">
    <property type="entry name" value="Sugar_transporter_CS"/>
</dbReference>
<keyword evidence="6 7" id="KW-0472">Membrane</keyword>
<dbReference type="EMBL" id="CP021645">
    <property type="protein sequence ID" value="QDD89387.1"/>
    <property type="molecule type" value="Genomic_DNA"/>
</dbReference>
<evidence type="ECO:0000256" key="4">
    <source>
        <dbReference type="ARBA" id="ARBA00022692"/>
    </source>
</evidence>
<evidence type="ECO:0000256" key="1">
    <source>
        <dbReference type="ARBA" id="ARBA00004141"/>
    </source>
</evidence>
<feature type="transmembrane region" description="Helical" evidence="7">
    <location>
        <begin position="380"/>
        <end position="401"/>
    </location>
</feature>
<comment type="subcellular location">
    <subcellularLocation>
        <location evidence="1">Membrane</location>
        <topology evidence="1">Multi-pass membrane protein</topology>
    </subcellularLocation>
</comment>
<feature type="transmembrane region" description="Helical" evidence="7">
    <location>
        <begin position="116"/>
        <end position="137"/>
    </location>
</feature>
<feature type="transmembrane region" description="Helical" evidence="7">
    <location>
        <begin position="289"/>
        <end position="313"/>
    </location>
</feature>
<dbReference type="GO" id="GO:0016020">
    <property type="term" value="C:membrane"/>
    <property type="evidence" value="ECO:0007669"/>
    <property type="project" value="UniProtKB-SubCell"/>
</dbReference>
<sequence length="477" mass="51403">MLTEPSALGPHSQSAATTHPAAAVAAPTLAAEQADISARIERLPITRRVFWTRNVIGAATFFDGYTVIAIAYAMPVLVKEWSLTPAQIGMILAFGYLGQLIGAVCFGWLAERVGRLRVLTFTILLFVAMDLACLFAWSAGSLMLFRFLQGIGTGGEVPVASAYINEYIGSRKRGRFFLLYEVMFLFGLVGAGAIGYLLVPLYGWKAMFVVGLIPAILMIPLRLLLLESPRWLASKGRYAEADQIVARLERSVLASGKALPEPVPVKAVATSGQSNWRELFSRVYCRRTLVIWALWFGSYMVANGLITWLPTLYRETFKLPLHTSLSYGFMTSALGVVAAVICALCIDRVGRKRWYVLALLVACVPLLALATLGATSATQVLVLAALAYAAVQTVTFSLYLYSAELYPTRLRAIGTGVGSAWLRLGSATGPILVGFIIGGYGVHLVFAAFAGVLLATAGVAALFAIETKGKVLEELSP</sequence>
<dbReference type="PANTHER" id="PTHR23511">
    <property type="entry name" value="SYNAPTIC VESICLE GLYCOPROTEIN 2"/>
    <property type="match status" value="1"/>
</dbReference>
<dbReference type="InterPro" id="IPR020846">
    <property type="entry name" value="MFS_dom"/>
</dbReference>
<dbReference type="PROSITE" id="PS50850">
    <property type="entry name" value="MFS"/>
    <property type="match status" value="1"/>
</dbReference>
<dbReference type="InterPro" id="IPR005828">
    <property type="entry name" value="MFS_sugar_transport-like"/>
</dbReference>
<evidence type="ECO:0000256" key="6">
    <source>
        <dbReference type="ARBA" id="ARBA00023136"/>
    </source>
</evidence>
<feature type="domain" description="Major facilitator superfamily (MFS) profile" evidence="8">
    <location>
        <begin position="52"/>
        <end position="468"/>
    </location>
</feature>
<evidence type="ECO:0000256" key="5">
    <source>
        <dbReference type="ARBA" id="ARBA00022989"/>
    </source>
</evidence>
<dbReference type="InterPro" id="IPR036259">
    <property type="entry name" value="MFS_trans_sf"/>
</dbReference>
<keyword evidence="5 7" id="KW-1133">Transmembrane helix</keyword>
<feature type="transmembrane region" description="Helical" evidence="7">
    <location>
        <begin position="446"/>
        <end position="465"/>
    </location>
</feature>
<accession>A0A4Y5W668</accession>
<evidence type="ECO:0000256" key="7">
    <source>
        <dbReference type="SAM" id="Phobius"/>
    </source>
</evidence>
<feature type="transmembrane region" description="Helical" evidence="7">
    <location>
        <begin position="325"/>
        <end position="347"/>
    </location>
</feature>
<evidence type="ECO:0000259" key="8">
    <source>
        <dbReference type="PROSITE" id="PS50850"/>
    </source>
</evidence>
<gene>
    <name evidence="9" type="ORF">CCZ28_10280</name>
</gene>
<evidence type="ECO:0000256" key="3">
    <source>
        <dbReference type="ARBA" id="ARBA00022448"/>
    </source>
</evidence>
<organism evidence="9">
    <name type="scientific">Pseudomonas oryzihabitans</name>
    <dbReference type="NCBI Taxonomy" id="47885"/>
    <lineage>
        <taxon>Bacteria</taxon>
        <taxon>Pseudomonadati</taxon>
        <taxon>Pseudomonadota</taxon>
        <taxon>Gammaproteobacteria</taxon>
        <taxon>Pseudomonadales</taxon>
        <taxon>Pseudomonadaceae</taxon>
        <taxon>Pseudomonas</taxon>
    </lineage>
</organism>
<reference evidence="9" key="1">
    <citation type="submission" date="2017-05" db="EMBL/GenBank/DDBJ databases">
        <title>Complete genome sequence of Pseudomonas psychrotolerans CS51.</title>
        <authorList>
            <person name="Asaf S."/>
            <person name="Kang S.M."/>
            <person name="Lee I.J."/>
        </authorList>
    </citation>
    <scope>NUCLEOTIDE SEQUENCE [LARGE SCALE GENOMIC DNA]</scope>
    <source>
        <strain evidence="9">CS51</strain>
    </source>
</reference>
<dbReference type="SUPFAM" id="SSF103473">
    <property type="entry name" value="MFS general substrate transporter"/>
    <property type="match status" value="1"/>
</dbReference>
<dbReference type="PANTHER" id="PTHR23511:SF34">
    <property type="entry name" value="SYNAPTIC VESICLE GLYCOPROTEIN 2"/>
    <property type="match status" value="1"/>
</dbReference>
<dbReference type="Gene3D" id="1.20.1250.20">
    <property type="entry name" value="MFS general substrate transporter like domains"/>
    <property type="match status" value="1"/>
</dbReference>
<feature type="transmembrane region" description="Helical" evidence="7">
    <location>
        <begin position="86"/>
        <end position="109"/>
    </location>
</feature>
<protein>
    <submittedName>
        <fullName evidence="9">MFS transporter</fullName>
    </submittedName>
</protein>
<evidence type="ECO:0000313" key="9">
    <source>
        <dbReference type="EMBL" id="QDD89387.1"/>
    </source>
</evidence>
<dbReference type="PROSITE" id="PS00217">
    <property type="entry name" value="SUGAR_TRANSPORT_2"/>
    <property type="match status" value="1"/>
</dbReference>
<keyword evidence="4 7" id="KW-0812">Transmembrane</keyword>
<feature type="transmembrane region" description="Helical" evidence="7">
    <location>
        <begin position="176"/>
        <end position="198"/>
    </location>
</feature>
<dbReference type="AlphaFoldDB" id="A0A4Y5W668"/>
<feature type="transmembrane region" description="Helical" evidence="7">
    <location>
        <begin position="55"/>
        <end position="74"/>
    </location>
</feature>
<evidence type="ECO:0000256" key="2">
    <source>
        <dbReference type="ARBA" id="ARBA00010992"/>
    </source>
</evidence>
<keyword evidence="3" id="KW-0813">Transport</keyword>
<comment type="similarity">
    <text evidence="2">Belongs to the major facilitator superfamily. Sugar transporter (TC 2.A.1.1) family.</text>
</comment>
<feature type="transmembrane region" description="Helical" evidence="7">
    <location>
        <begin position="143"/>
        <end position="164"/>
    </location>
</feature>
<proteinExistence type="inferred from homology"/>
<dbReference type="Pfam" id="PF00083">
    <property type="entry name" value="Sugar_tr"/>
    <property type="match status" value="1"/>
</dbReference>
<dbReference type="CDD" id="cd17316">
    <property type="entry name" value="MFS_SV2_like"/>
    <property type="match status" value="1"/>
</dbReference>
<feature type="transmembrane region" description="Helical" evidence="7">
    <location>
        <begin position="354"/>
        <end position="374"/>
    </location>
</feature>
<feature type="transmembrane region" description="Helical" evidence="7">
    <location>
        <begin position="204"/>
        <end position="225"/>
    </location>
</feature>
<feature type="transmembrane region" description="Helical" evidence="7">
    <location>
        <begin position="421"/>
        <end position="440"/>
    </location>
</feature>
<dbReference type="GO" id="GO:0022857">
    <property type="term" value="F:transmembrane transporter activity"/>
    <property type="evidence" value="ECO:0007669"/>
    <property type="project" value="InterPro"/>
</dbReference>